<evidence type="ECO:0000313" key="6">
    <source>
        <dbReference type="Proteomes" id="UP000244959"/>
    </source>
</evidence>
<evidence type="ECO:0000313" key="5">
    <source>
        <dbReference type="Proteomes" id="UP000033769"/>
    </source>
</evidence>
<dbReference type="EMBL" id="LS398551">
    <property type="protein sequence ID" value="SPR04531.1"/>
    <property type="molecule type" value="Genomic_DNA"/>
</dbReference>
<reference evidence="3 5" key="1">
    <citation type="submission" date="2015-02" db="EMBL/GenBank/DDBJ databases">
        <title>Genome Sequencing of Rickettsiales.</title>
        <authorList>
            <person name="Daugherty S.C."/>
            <person name="Su Q."/>
            <person name="Abolude K."/>
            <person name="Beier-Sexton M."/>
            <person name="Carlyon J.A."/>
            <person name="Carter R."/>
            <person name="Day N.P."/>
            <person name="Dumler S.J."/>
            <person name="Dyachenko V."/>
            <person name="Godinez A."/>
            <person name="Kurtti T.J."/>
            <person name="Lichay M."/>
            <person name="Mullins K.E."/>
            <person name="Ott S."/>
            <person name="Pappas-Brown V."/>
            <person name="Paris D.H."/>
            <person name="Patel P."/>
            <person name="Richards A.L."/>
            <person name="Sadzewicz L."/>
            <person name="Sears K."/>
            <person name="Seidman D."/>
            <person name="Sengamalay N."/>
            <person name="Stenos J."/>
            <person name="Tallon L.J."/>
            <person name="Vincent G."/>
            <person name="Fraser C.M."/>
            <person name="Munderloh U."/>
            <person name="Dunning-Hotopp J.C."/>
        </authorList>
    </citation>
    <scope>NUCLEOTIDE SEQUENCE [LARGE SCALE GENOMIC DNA]</scope>
    <source>
        <strain evidence="3 5">Gilliam</strain>
    </source>
</reference>
<reference evidence="4" key="3">
    <citation type="submission" date="2018-03" db="EMBL/GenBank/DDBJ databases">
        <authorList>
            <person name="Keele B.F."/>
        </authorList>
    </citation>
    <scope>NUCLEOTIDE SEQUENCE [LARGE SCALE GENOMIC DNA]</scope>
    <source>
        <strain evidence="4">Gilliam</strain>
    </source>
</reference>
<dbReference type="AlphaFoldDB" id="A0A0F3ME86"/>
<dbReference type="Proteomes" id="UP000033769">
    <property type="component" value="Unassembled WGS sequence"/>
</dbReference>
<dbReference type="InterPro" id="IPR050280">
    <property type="entry name" value="OMP_Chaperone_SurA"/>
</dbReference>
<dbReference type="SUPFAM" id="SSF109998">
    <property type="entry name" value="Triger factor/SurA peptide-binding domain-like"/>
    <property type="match status" value="1"/>
</dbReference>
<dbReference type="GO" id="GO:0003755">
    <property type="term" value="F:peptidyl-prolyl cis-trans isomerase activity"/>
    <property type="evidence" value="ECO:0007669"/>
    <property type="project" value="UniProtKB-EC"/>
</dbReference>
<keyword evidence="1 2" id="KW-0732">Signal</keyword>
<evidence type="ECO:0000313" key="4">
    <source>
        <dbReference type="EMBL" id="SPR04531.1"/>
    </source>
</evidence>
<name>A0A0F3ME86_ORITS</name>
<reference evidence="6" key="2">
    <citation type="submission" date="2018-03" db="EMBL/GenBank/DDBJ databases">
        <authorList>
            <person name="Batty M. E."/>
            <person name="Batty M E."/>
        </authorList>
    </citation>
    <scope>NUCLEOTIDE SEQUENCE [LARGE SCALE GENOMIC DNA]</scope>
    <source>
        <strain evidence="6">Gilliam</strain>
    </source>
</reference>
<keyword evidence="6" id="KW-1185">Reference proteome</keyword>
<gene>
    <name evidence="4" type="primary">surA</name>
    <name evidence="4" type="ORF">GILLIAM_00720</name>
    <name evidence="3" type="ORF">OTSGILL_1157</name>
</gene>
<dbReference type="Gene3D" id="1.10.4030.10">
    <property type="entry name" value="Porin chaperone SurA, peptide-binding domain"/>
    <property type="match status" value="1"/>
</dbReference>
<evidence type="ECO:0000256" key="2">
    <source>
        <dbReference type="SAM" id="SignalP"/>
    </source>
</evidence>
<keyword evidence="4" id="KW-0413">Isomerase</keyword>
<organism evidence="3 5">
    <name type="scientific">Orientia tsutsugamushi str. Gilliam</name>
    <dbReference type="NCBI Taxonomy" id="1359184"/>
    <lineage>
        <taxon>Bacteria</taxon>
        <taxon>Pseudomonadati</taxon>
        <taxon>Pseudomonadota</taxon>
        <taxon>Alphaproteobacteria</taxon>
        <taxon>Rickettsiales</taxon>
        <taxon>Rickettsiaceae</taxon>
        <taxon>Rickettsieae</taxon>
        <taxon>Orientia</taxon>
    </lineage>
</organism>
<dbReference type="Pfam" id="PF13624">
    <property type="entry name" value="SurA_N_3"/>
    <property type="match status" value="1"/>
</dbReference>
<proteinExistence type="predicted"/>
<sequence length="291" mass="33236">MNKILTFFLTIIVVCNSSGALAATKIVAIVDGTPITSHQLDKFRKVITFLHRSQSLTSISDSELTTIALEALIDRVIFLNEAKRYGIEASEDEINQFIAMEEKAINLPDQYFKYAIKEAEVSYDAFMMFYEVRVIISKINRMLAKSTNRNIVDLLLLSTKPTEVKFLVASSTNTSNNYKKLLVLRSKISCNVDAKEYANLAEVKCITKDLNDINTHDRVILESMKENSSSRIIESDNNILKFFHLCSREVKNVTEQEHNDLVNKVFSNQVNMELNKFRNKLLGRAYIKVFI</sequence>
<feature type="signal peptide" evidence="2">
    <location>
        <begin position="1"/>
        <end position="22"/>
    </location>
</feature>
<dbReference type="PANTHER" id="PTHR47637:SF1">
    <property type="entry name" value="CHAPERONE SURA"/>
    <property type="match status" value="1"/>
</dbReference>
<dbReference type="PATRIC" id="fig|1359184.3.peg.432"/>
<dbReference type="PANTHER" id="PTHR47637">
    <property type="entry name" value="CHAPERONE SURA"/>
    <property type="match status" value="1"/>
</dbReference>
<dbReference type="InterPro" id="IPR027304">
    <property type="entry name" value="Trigger_fact/SurA_dom_sf"/>
</dbReference>
<evidence type="ECO:0000256" key="1">
    <source>
        <dbReference type="ARBA" id="ARBA00022729"/>
    </source>
</evidence>
<accession>A0A0F3ME86</accession>
<dbReference type="Proteomes" id="UP000244959">
    <property type="component" value="Chromosome I"/>
</dbReference>
<dbReference type="EC" id="5.2.1.8" evidence="4"/>
<dbReference type="EMBL" id="LANO01000015">
    <property type="protein sequence ID" value="KJV52879.1"/>
    <property type="molecule type" value="Genomic_DNA"/>
</dbReference>
<protein>
    <submittedName>
        <fullName evidence="4">Chaperone SurA</fullName>
        <ecNumber evidence="4">5.2.1.8</ecNumber>
    </submittedName>
    <submittedName>
        <fullName evidence="3">SurA N-terminal domain protein</fullName>
    </submittedName>
</protein>
<feature type="chain" id="PRO_5042678256" evidence="2">
    <location>
        <begin position="23"/>
        <end position="291"/>
    </location>
</feature>
<evidence type="ECO:0000313" key="3">
    <source>
        <dbReference type="EMBL" id="KJV52879.1"/>
    </source>
</evidence>